<dbReference type="Proteomes" id="UP001223261">
    <property type="component" value="Chromosome"/>
</dbReference>
<evidence type="ECO:0000256" key="7">
    <source>
        <dbReference type="ARBA" id="ARBA00056573"/>
    </source>
</evidence>
<dbReference type="InterPro" id="IPR036412">
    <property type="entry name" value="HAD-like_sf"/>
</dbReference>
<keyword evidence="3 9" id="KW-0378">Hydrolase</keyword>
<dbReference type="GO" id="GO:0000287">
    <property type="term" value="F:magnesium ion binding"/>
    <property type="evidence" value="ECO:0007669"/>
    <property type="project" value="UniProtKB-UniRule"/>
</dbReference>
<dbReference type="InterPro" id="IPR023198">
    <property type="entry name" value="PGP-like_dom2"/>
</dbReference>
<comment type="cofactor">
    <cofactor evidence="9">
        <name>Mg(2+)</name>
        <dbReference type="ChEBI" id="CHEBI:18420"/>
    </cofactor>
    <text evidence="9">Binds 1 Mg(2+) ion per subunit.</text>
</comment>
<evidence type="ECO:0000256" key="6">
    <source>
        <dbReference type="ARBA" id="ARBA00052005"/>
    </source>
</evidence>
<dbReference type="InterPro" id="IPR050155">
    <property type="entry name" value="HAD-like_hydrolase_sf"/>
</dbReference>
<feature type="binding site" evidence="9">
    <location>
        <position position="185"/>
    </location>
    <ligand>
        <name>Mg(2+)</name>
        <dbReference type="ChEBI" id="CHEBI:18420"/>
    </ligand>
</feature>
<evidence type="ECO:0000313" key="13">
    <source>
        <dbReference type="Proteomes" id="UP001223261"/>
    </source>
</evidence>
<feature type="binding site" evidence="9">
    <location>
        <position position="12"/>
    </location>
    <ligand>
        <name>Mg(2+)</name>
        <dbReference type="ChEBI" id="CHEBI:18420"/>
    </ligand>
</feature>
<dbReference type="GO" id="GO:0050194">
    <property type="term" value="F:phosphonoacetaldehyde hydrolase activity"/>
    <property type="evidence" value="ECO:0007669"/>
    <property type="project" value="UniProtKB-UniRule"/>
</dbReference>
<dbReference type="Proteomes" id="UP000770161">
    <property type="component" value="Unassembled WGS sequence"/>
</dbReference>
<dbReference type="FunFam" id="1.10.150.240:FF:000006">
    <property type="entry name" value="Phosphonoacetaldehyde hydrolase"/>
    <property type="match status" value="1"/>
</dbReference>
<proteinExistence type="inferred from homology"/>
<evidence type="ECO:0000256" key="5">
    <source>
        <dbReference type="ARBA" id="ARBA00023270"/>
    </source>
</evidence>
<evidence type="ECO:0000313" key="10">
    <source>
        <dbReference type="EMBL" id="MBU6114081.1"/>
    </source>
</evidence>
<dbReference type="InterPro" id="IPR006439">
    <property type="entry name" value="HAD-SF_hydro_IA"/>
</dbReference>
<evidence type="ECO:0000313" key="11">
    <source>
        <dbReference type="EMBL" id="WHI60509.1"/>
    </source>
</evidence>
<dbReference type="GO" id="GO:0005829">
    <property type="term" value="C:cytosol"/>
    <property type="evidence" value="ECO:0007669"/>
    <property type="project" value="TreeGrafter"/>
</dbReference>
<evidence type="ECO:0000256" key="4">
    <source>
        <dbReference type="ARBA" id="ARBA00022842"/>
    </source>
</evidence>
<dbReference type="Gene3D" id="3.40.50.1000">
    <property type="entry name" value="HAD superfamily/HAD-like"/>
    <property type="match status" value="1"/>
</dbReference>
<comment type="catalytic activity">
    <reaction evidence="6 9">
        <text>phosphonoacetaldehyde + H2O = acetaldehyde + phosphate + H(+)</text>
        <dbReference type="Rhea" id="RHEA:18905"/>
        <dbReference type="ChEBI" id="CHEBI:15343"/>
        <dbReference type="ChEBI" id="CHEBI:15377"/>
        <dbReference type="ChEBI" id="CHEBI:15378"/>
        <dbReference type="ChEBI" id="CHEBI:43474"/>
        <dbReference type="ChEBI" id="CHEBI:58383"/>
        <dbReference type="EC" id="3.11.1.1"/>
    </reaction>
</comment>
<dbReference type="SFLD" id="SFLDS00003">
    <property type="entry name" value="Haloacid_Dehalogenase"/>
    <property type="match status" value="1"/>
</dbReference>
<comment type="similarity">
    <text evidence="9">Belongs to the HAD-like hydrolase superfamily. PhnX family.</text>
</comment>
<name>A0AAP1WLK2_MAMLE</name>
<keyword evidence="5 9" id="KW-0704">Schiff base</keyword>
<dbReference type="GO" id="GO:0008967">
    <property type="term" value="F:phosphoglycolate phosphatase activity"/>
    <property type="evidence" value="ECO:0007669"/>
    <property type="project" value="TreeGrafter"/>
</dbReference>
<keyword evidence="12" id="KW-1185">Reference proteome</keyword>
<dbReference type="CDD" id="cd02586">
    <property type="entry name" value="HAD_PHN"/>
    <property type="match status" value="1"/>
</dbReference>
<dbReference type="SFLD" id="SFLDG01129">
    <property type="entry name" value="C1.5:_HAD__Beta-PGM__Phosphata"/>
    <property type="match status" value="1"/>
</dbReference>
<protein>
    <recommendedName>
        <fullName evidence="8 9">Phosphonoacetaldehyde hydrolase</fullName>
        <shortName evidence="9">Phosphonatase</shortName>
        <ecNumber evidence="8 9">3.11.1.1</ecNumber>
    </recommendedName>
    <alternativeName>
        <fullName evidence="9">Phosphonoacetaldehyde phosphonohydrolase</fullName>
    </alternativeName>
</protein>
<dbReference type="EMBL" id="CP118848">
    <property type="protein sequence ID" value="WHI60509.1"/>
    <property type="molecule type" value="Genomic_DNA"/>
</dbReference>
<dbReference type="HAMAP" id="MF_01375">
    <property type="entry name" value="PhnX"/>
    <property type="match status" value="1"/>
</dbReference>
<keyword evidence="2 9" id="KW-0479">Metal-binding</keyword>
<comment type="subunit">
    <text evidence="1 9">Homodimer.</text>
</comment>
<dbReference type="RefSeq" id="WP_194200659.1">
    <property type="nucleotide sequence ID" value="NZ_CP118848.1"/>
</dbReference>
<keyword evidence="4 9" id="KW-0460">Magnesium</keyword>
<sequence length="261" mass="29829">MHKIEAVIFDWAGTTVDFGCFAPLEVFINIFKQKDIDVSIEEARKPMGMLKIDHIRTMLEMDNIEKQWTEKYNRKPNETDVEELYEAFETELMSSLKKYTDPIEHVVTTINKLKENGIKIGSTTGYTREMMEVVTEEAKKKGYAPDYLATAEDVGGYGRPYPYMIFENIKQLGIPSIYEVIKVGDTVSDIKEAKNAGLISVGVVDGSSIMGLNEEEFNEMNDEDKNKHREKVKETFKEEGADYTILNLGELPKLIEDIEQK</sequence>
<gene>
    <name evidence="9" type="primary">phnX</name>
    <name evidence="10" type="ORF">KQ656_08935</name>
    <name evidence="11" type="ORF">PYH69_02455</name>
</gene>
<evidence type="ECO:0000256" key="9">
    <source>
        <dbReference type="HAMAP-Rule" id="MF_01375"/>
    </source>
</evidence>
<dbReference type="EC" id="3.11.1.1" evidence="8 9"/>
<reference evidence="11" key="2">
    <citation type="journal article" date="2023" name="Antibiotics">
        <title>Prevalence and Molecular Characterization of Methicillin-Resistant Staphylococci (MRS) and Mammaliicocci (MRM) in Dromedary Camels from Algeria: First Detection of SCCmec-mecC Hybrid in Methicillin-Resistant Mammaliicoccus lentus.</title>
        <authorList>
            <person name="Belhout C."/>
            <person name="Boyen F."/>
            <person name="Vereecke N."/>
            <person name="Theuns S."/>
            <person name="Taibi N."/>
            <person name="Stegger M."/>
            <person name="de la Fe-Rodriguez P.Y."/>
            <person name="Bouayad L."/>
            <person name="Elgroud R."/>
            <person name="Butaye P."/>
        </authorList>
    </citation>
    <scope>NUCLEOTIDE SEQUENCE</scope>
    <source>
        <strain evidence="11">7048</strain>
    </source>
</reference>
<comment type="function">
    <text evidence="7 9">Involved in phosphonate degradation.</text>
</comment>
<dbReference type="InterPro" id="IPR006323">
    <property type="entry name" value="Phosphonoacetald_hydro"/>
</dbReference>
<dbReference type="EMBL" id="JAHLZN010000016">
    <property type="protein sequence ID" value="MBU6114081.1"/>
    <property type="molecule type" value="Genomic_DNA"/>
</dbReference>
<evidence type="ECO:0000256" key="2">
    <source>
        <dbReference type="ARBA" id="ARBA00022723"/>
    </source>
</evidence>
<dbReference type="GO" id="GO:0006281">
    <property type="term" value="P:DNA repair"/>
    <property type="evidence" value="ECO:0007669"/>
    <property type="project" value="TreeGrafter"/>
</dbReference>
<dbReference type="Gene3D" id="1.10.150.240">
    <property type="entry name" value="Putative phosphatase, domain 2"/>
    <property type="match status" value="1"/>
</dbReference>
<feature type="active site" description="Schiff-base intermediate with substrate" evidence="9">
    <location>
        <position position="51"/>
    </location>
</feature>
<dbReference type="AlphaFoldDB" id="A0AAP1WLK2"/>
<dbReference type="SUPFAM" id="SSF56784">
    <property type="entry name" value="HAD-like"/>
    <property type="match status" value="1"/>
</dbReference>
<dbReference type="NCBIfam" id="TIGR01422">
    <property type="entry name" value="phosphonatase"/>
    <property type="match status" value="1"/>
</dbReference>
<dbReference type="PANTHER" id="PTHR43434">
    <property type="entry name" value="PHOSPHOGLYCOLATE PHOSPHATASE"/>
    <property type="match status" value="1"/>
</dbReference>
<dbReference type="GO" id="GO:0019700">
    <property type="term" value="P:organic phosphonate catabolic process"/>
    <property type="evidence" value="ECO:0007669"/>
    <property type="project" value="InterPro"/>
</dbReference>
<dbReference type="SFLD" id="SFLDG01135">
    <property type="entry name" value="C1.5.6:_HAD__Beta-PGM__Phospha"/>
    <property type="match status" value="1"/>
</dbReference>
<feature type="active site" description="Nucleophile" evidence="9">
    <location>
        <position position="10"/>
    </location>
</feature>
<dbReference type="Pfam" id="PF00702">
    <property type="entry name" value="Hydrolase"/>
    <property type="match status" value="1"/>
</dbReference>
<organism evidence="11 13">
    <name type="scientific">Mammaliicoccus lentus</name>
    <name type="common">Staphylococcus lentus</name>
    <dbReference type="NCBI Taxonomy" id="42858"/>
    <lineage>
        <taxon>Bacteria</taxon>
        <taxon>Bacillati</taxon>
        <taxon>Bacillota</taxon>
        <taxon>Bacilli</taxon>
        <taxon>Bacillales</taxon>
        <taxon>Staphylococcaceae</taxon>
        <taxon>Mammaliicoccus</taxon>
    </lineage>
</organism>
<dbReference type="InterPro" id="IPR023214">
    <property type="entry name" value="HAD_sf"/>
</dbReference>
<evidence type="ECO:0000256" key="1">
    <source>
        <dbReference type="ARBA" id="ARBA00011738"/>
    </source>
</evidence>
<dbReference type="PANTHER" id="PTHR43434:SF19">
    <property type="entry name" value="PHOSPHONOACETALDEHYDE HYDROLASE"/>
    <property type="match status" value="1"/>
</dbReference>
<evidence type="ECO:0000313" key="12">
    <source>
        <dbReference type="Proteomes" id="UP000770161"/>
    </source>
</evidence>
<feature type="binding site" evidence="9">
    <location>
        <position position="10"/>
    </location>
    <ligand>
        <name>Mg(2+)</name>
        <dbReference type="ChEBI" id="CHEBI:18420"/>
    </ligand>
</feature>
<dbReference type="NCBIfam" id="TIGR01549">
    <property type="entry name" value="HAD-SF-IA-v1"/>
    <property type="match status" value="1"/>
</dbReference>
<reference evidence="10 12" key="1">
    <citation type="submission" date="2021-06" db="EMBL/GenBank/DDBJ databases">
        <title>Staphylococcus lentus K169 genome sequencing.</title>
        <authorList>
            <person name="Sundareshan S."/>
            <person name="Akhila D.S."/>
            <person name="Prachi D."/>
            <person name="Sivakumar R."/>
            <person name="Rajendhran J."/>
            <person name="Isloor S."/>
            <person name="Hegde N.R."/>
        </authorList>
    </citation>
    <scope>NUCLEOTIDE SEQUENCE [LARGE SCALE GENOMIC DNA]</scope>
    <source>
        <strain evidence="10 12">K169</strain>
    </source>
</reference>
<evidence type="ECO:0000256" key="8">
    <source>
        <dbReference type="ARBA" id="ARBA00066472"/>
    </source>
</evidence>
<accession>A0AAP1WLK2</accession>
<evidence type="ECO:0000256" key="3">
    <source>
        <dbReference type="ARBA" id="ARBA00022801"/>
    </source>
</evidence>